<dbReference type="InterPro" id="IPR014718">
    <property type="entry name" value="GH-type_carb-bd"/>
</dbReference>
<dbReference type="AlphaFoldDB" id="A0A9P6W2U7"/>
<protein>
    <submittedName>
        <fullName evidence="2">Uncharacterized protein</fullName>
    </submittedName>
</protein>
<dbReference type="Proteomes" id="UP000777482">
    <property type="component" value="Unassembled WGS sequence"/>
</dbReference>
<organism evidence="2 3">
    <name type="scientific">Rhodotorula mucilaginosa</name>
    <name type="common">Yeast</name>
    <name type="synonym">Rhodotorula rubra</name>
    <dbReference type="NCBI Taxonomy" id="5537"/>
    <lineage>
        <taxon>Eukaryota</taxon>
        <taxon>Fungi</taxon>
        <taxon>Dikarya</taxon>
        <taxon>Basidiomycota</taxon>
        <taxon>Pucciniomycotina</taxon>
        <taxon>Microbotryomycetes</taxon>
        <taxon>Sporidiobolales</taxon>
        <taxon>Sporidiobolaceae</taxon>
        <taxon>Rhodotorula</taxon>
    </lineage>
</organism>
<proteinExistence type="predicted"/>
<dbReference type="Pfam" id="PF01263">
    <property type="entry name" value="Aldose_epim"/>
    <property type="match status" value="1"/>
</dbReference>
<dbReference type="EMBL" id="PUHQ01000028">
    <property type="protein sequence ID" value="KAG0662215.1"/>
    <property type="molecule type" value="Genomic_DNA"/>
</dbReference>
<dbReference type="GO" id="GO:0006006">
    <property type="term" value="P:glucose metabolic process"/>
    <property type="evidence" value="ECO:0007669"/>
    <property type="project" value="TreeGrafter"/>
</dbReference>
<dbReference type="OrthoDB" id="274691at2759"/>
<dbReference type="Gene3D" id="2.70.98.10">
    <property type="match status" value="1"/>
</dbReference>
<name>A0A9P6W2U7_RHOMI</name>
<dbReference type="SUPFAM" id="SSF74650">
    <property type="entry name" value="Galactose mutarotase-like"/>
    <property type="match status" value="1"/>
</dbReference>
<keyword evidence="3" id="KW-1185">Reference proteome</keyword>
<dbReference type="InterPro" id="IPR008183">
    <property type="entry name" value="Aldose_1/G6P_1-epimerase"/>
</dbReference>
<dbReference type="InterPro" id="IPR011013">
    <property type="entry name" value="Gal_mutarotase_sf_dom"/>
</dbReference>
<evidence type="ECO:0000256" key="1">
    <source>
        <dbReference type="SAM" id="MobiDB-lite"/>
    </source>
</evidence>
<comment type="caution">
    <text evidence="2">The sequence shown here is derived from an EMBL/GenBank/DDBJ whole genome shotgun (WGS) entry which is preliminary data.</text>
</comment>
<dbReference type="PANTHER" id="PTHR10091:SF0">
    <property type="entry name" value="GALACTOSE MUTAROTASE"/>
    <property type="match status" value="1"/>
</dbReference>
<dbReference type="GO" id="GO:0033499">
    <property type="term" value="P:galactose catabolic process via UDP-galactose, Leloir pathway"/>
    <property type="evidence" value="ECO:0007669"/>
    <property type="project" value="TreeGrafter"/>
</dbReference>
<dbReference type="GO" id="GO:0004034">
    <property type="term" value="F:aldose 1-epimerase activity"/>
    <property type="evidence" value="ECO:0007669"/>
    <property type="project" value="TreeGrafter"/>
</dbReference>
<evidence type="ECO:0000313" key="2">
    <source>
        <dbReference type="EMBL" id="KAG0662215.1"/>
    </source>
</evidence>
<reference evidence="2 3" key="1">
    <citation type="submission" date="2020-11" db="EMBL/GenBank/DDBJ databases">
        <title>Kefir isolates.</title>
        <authorList>
            <person name="Marcisauskas S."/>
            <person name="Kim Y."/>
            <person name="Blasche S."/>
        </authorList>
    </citation>
    <scope>NUCLEOTIDE SEQUENCE [LARGE SCALE GENOMIC DNA]</scope>
    <source>
        <strain evidence="2 3">KR</strain>
    </source>
</reference>
<gene>
    <name evidence="2" type="ORF">C6P46_003401</name>
</gene>
<evidence type="ECO:0000313" key="3">
    <source>
        <dbReference type="Proteomes" id="UP000777482"/>
    </source>
</evidence>
<dbReference type="GO" id="GO:0030246">
    <property type="term" value="F:carbohydrate binding"/>
    <property type="evidence" value="ECO:0007669"/>
    <property type="project" value="InterPro"/>
</dbReference>
<feature type="region of interest" description="Disordered" evidence="1">
    <location>
        <begin position="171"/>
        <end position="193"/>
    </location>
</feature>
<dbReference type="PANTHER" id="PTHR10091">
    <property type="entry name" value="ALDOSE-1-EPIMERASE"/>
    <property type="match status" value="1"/>
</dbReference>
<feature type="non-terminal residue" evidence="2">
    <location>
        <position position="1"/>
    </location>
</feature>
<sequence length="294" mass="31967">EHGKKGRSLGKLKVVMRAKIRQDGEEGISKGTPVNMTVHWGFRLDDGQDENILNHHLFLDSDKLVALDEKALATGKIKHLEKGDGYDFYSHSREGPHRKIGDGYPEGGIDVNYLLNLPESGSPPTGEALLPTQPQAILTAPLSKSKSSTGHPRRLQLRFTSSAPSVQMYTAPGWDGNGPARKAAHGGPKADELNPAADAAEKAHSHGLGYAKDGMVFLEFQHPVGTVTHTAGEALGEGGPKSTELGRWLEERAQKRKVDLSEGKGGKSWEVDTLLRDGQVYENWTEIEVVEVDE</sequence>
<accession>A0A9P6W2U7</accession>